<accession>N2AAA0</accession>
<dbReference type="HOGENOM" id="CLU_3389504_0_0_9"/>
<sequence>MHTKEHYSFMTTMIGICIHLDARYKQQVQAVA</sequence>
<gene>
    <name evidence="1" type="ORF">C823_03719</name>
</gene>
<dbReference type="AlphaFoldDB" id="N2AAA0"/>
<keyword evidence="2" id="KW-1185">Reference proteome</keyword>
<evidence type="ECO:0000313" key="2">
    <source>
        <dbReference type="Proteomes" id="UP000012589"/>
    </source>
</evidence>
<evidence type="ECO:0000313" key="1">
    <source>
        <dbReference type="EMBL" id="EMZ23005.1"/>
    </source>
</evidence>
<dbReference type="EMBL" id="AQFT01000113">
    <property type="protein sequence ID" value="EMZ23005.1"/>
    <property type="molecule type" value="Genomic_DNA"/>
</dbReference>
<protein>
    <submittedName>
        <fullName evidence="1">Uncharacterized protein</fullName>
    </submittedName>
</protein>
<reference evidence="1 2" key="1">
    <citation type="journal article" date="2014" name="Genome Announc.">
        <title>Draft genome sequences of the altered schaedler flora, a defined bacterial community from gnotobiotic mice.</title>
        <authorList>
            <person name="Wannemuehler M.J."/>
            <person name="Overstreet A.M."/>
            <person name="Ward D.V."/>
            <person name="Phillips G.J."/>
        </authorList>
    </citation>
    <scope>NUCLEOTIDE SEQUENCE [LARGE SCALE GENOMIC DNA]</scope>
    <source>
        <strain evidence="1 2">ASF492</strain>
    </source>
</reference>
<organism evidence="1 2">
    <name type="scientific">Eubacterium plexicaudatum ASF492</name>
    <dbReference type="NCBI Taxonomy" id="1235802"/>
    <lineage>
        <taxon>Bacteria</taxon>
        <taxon>Bacillati</taxon>
        <taxon>Bacillota</taxon>
        <taxon>Clostridia</taxon>
        <taxon>Eubacteriales</taxon>
        <taxon>Eubacteriaceae</taxon>
        <taxon>Eubacterium</taxon>
    </lineage>
</organism>
<proteinExistence type="predicted"/>
<dbReference type="Proteomes" id="UP000012589">
    <property type="component" value="Unassembled WGS sequence"/>
</dbReference>
<comment type="caution">
    <text evidence="1">The sequence shown here is derived from an EMBL/GenBank/DDBJ whole genome shotgun (WGS) entry which is preliminary data.</text>
</comment>
<name>N2AAA0_9FIRM</name>